<keyword evidence="14" id="KW-1185">Reference proteome</keyword>
<dbReference type="GO" id="GO:0004222">
    <property type="term" value="F:metalloendopeptidase activity"/>
    <property type="evidence" value="ECO:0007669"/>
    <property type="project" value="InterPro"/>
</dbReference>
<name>A0A3F3H5J7_9LACO</name>
<evidence type="ECO:0000256" key="6">
    <source>
        <dbReference type="ARBA" id="ARBA00022801"/>
    </source>
</evidence>
<evidence type="ECO:0000256" key="1">
    <source>
        <dbReference type="ARBA" id="ARBA00001947"/>
    </source>
</evidence>
<dbReference type="PROSITE" id="PS50106">
    <property type="entry name" value="PDZ"/>
    <property type="match status" value="1"/>
</dbReference>
<comment type="cofactor">
    <cofactor evidence="1 11">
        <name>Zn(2+)</name>
        <dbReference type="ChEBI" id="CHEBI:29105"/>
    </cofactor>
</comment>
<dbReference type="InterPro" id="IPR041489">
    <property type="entry name" value="PDZ_6"/>
</dbReference>
<evidence type="ECO:0000256" key="4">
    <source>
        <dbReference type="ARBA" id="ARBA00022670"/>
    </source>
</evidence>
<keyword evidence="4 13" id="KW-0645">Protease</keyword>
<sequence length="418" mass="45155">MMSITAILAFLIVFGLLVGFHEFGHFIVAKKSGVLVREFAIGMGPKILSWYKNQTAYTIRLLPVGGYVRMASELEKDELEAGQRLRLILNESGQVISLDERANQDGEGIFFQVDQADLVDTMTVTGFRQSQPEKETLMVSPDALRIGEDGITTRVAPRPTWMESAPVWKRLLISFAGPAMNFILAILAAGVLSFALPAVHFNEPTIGQVVQHEPAAKAGIKSGDQITAVNGEKVSTFTDFATVVAAKADQPLTVTLRRDGQTLTKTVTPEKITVAGQKQIRIGVGVKGYQDPASRLRFAWVNTQTWFTQVGQGIANLFQGGFSINKLGGPVMLAKTTAEASHQGWITVLALLGLLSVNLGLINLLPIPPLDGGKIFLDLIEGIFRRPAPAWISKALTGAGTALLVVLMILVTIKDLGQ</sequence>
<dbReference type="InterPro" id="IPR008915">
    <property type="entry name" value="Peptidase_M50"/>
</dbReference>
<dbReference type="InterPro" id="IPR001478">
    <property type="entry name" value="PDZ"/>
</dbReference>
<dbReference type="Pfam" id="PF02163">
    <property type="entry name" value="Peptidase_M50"/>
    <property type="match status" value="1"/>
</dbReference>
<feature type="transmembrane region" description="Helical" evidence="11">
    <location>
        <begin position="179"/>
        <end position="199"/>
    </location>
</feature>
<feature type="transmembrane region" description="Helical" evidence="11">
    <location>
        <begin position="345"/>
        <end position="368"/>
    </location>
</feature>
<keyword evidence="11" id="KW-0479">Metal-binding</keyword>
<comment type="subcellular location">
    <subcellularLocation>
        <location evidence="2">Membrane</location>
        <topology evidence="2">Multi-pass membrane protein</topology>
    </subcellularLocation>
</comment>
<dbReference type="EMBL" id="DF968063">
    <property type="protein sequence ID" value="GAP02259.1"/>
    <property type="molecule type" value="Genomic_DNA"/>
</dbReference>
<keyword evidence="8 11" id="KW-1133">Transmembrane helix</keyword>
<evidence type="ECO:0000256" key="7">
    <source>
        <dbReference type="ARBA" id="ARBA00022833"/>
    </source>
</evidence>
<gene>
    <name evidence="13" type="ORF">FPFC_011380</name>
</gene>
<dbReference type="SMART" id="SM00228">
    <property type="entry name" value="PDZ"/>
    <property type="match status" value="1"/>
</dbReference>
<dbReference type="OrthoDB" id="9782003at2"/>
<dbReference type="GO" id="GO:0016020">
    <property type="term" value="C:membrane"/>
    <property type="evidence" value="ECO:0007669"/>
    <property type="project" value="UniProtKB-SubCell"/>
</dbReference>
<evidence type="ECO:0000313" key="13">
    <source>
        <dbReference type="EMBL" id="GAP02259.1"/>
    </source>
</evidence>
<dbReference type="NCBIfam" id="TIGR00054">
    <property type="entry name" value="RIP metalloprotease RseP"/>
    <property type="match status" value="1"/>
</dbReference>
<evidence type="ECO:0000256" key="2">
    <source>
        <dbReference type="ARBA" id="ARBA00004141"/>
    </source>
</evidence>
<dbReference type="InterPro" id="IPR036034">
    <property type="entry name" value="PDZ_sf"/>
</dbReference>
<evidence type="ECO:0000256" key="8">
    <source>
        <dbReference type="ARBA" id="ARBA00022989"/>
    </source>
</evidence>
<evidence type="ECO:0000313" key="14">
    <source>
        <dbReference type="Proteomes" id="UP000061227"/>
    </source>
</evidence>
<dbReference type="Gene3D" id="2.30.42.10">
    <property type="match status" value="1"/>
</dbReference>
<dbReference type="PANTHER" id="PTHR42837:SF2">
    <property type="entry name" value="MEMBRANE METALLOPROTEASE ARASP2, CHLOROPLASTIC-RELATED"/>
    <property type="match status" value="1"/>
</dbReference>
<keyword evidence="10 11" id="KW-0472">Membrane</keyword>
<dbReference type="RefSeq" id="WP_082138799.1">
    <property type="nucleotide sequence ID" value="NZ_DF968063.1"/>
</dbReference>
<protein>
    <recommendedName>
        <fullName evidence="11">Zinc metalloprotease</fullName>
        <ecNumber evidence="11">3.4.24.-</ecNumber>
    </recommendedName>
</protein>
<comment type="similarity">
    <text evidence="3 11">Belongs to the peptidase M50B family.</text>
</comment>
<dbReference type="STRING" id="220714.SAMN05660469_0210"/>
<keyword evidence="6 11" id="KW-0378">Hydrolase</keyword>
<keyword evidence="9 11" id="KW-0482">Metalloprotease</keyword>
<dbReference type="GO" id="GO:0046872">
    <property type="term" value="F:metal ion binding"/>
    <property type="evidence" value="ECO:0007669"/>
    <property type="project" value="UniProtKB-KW"/>
</dbReference>
<dbReference type="CDD" id="cd06163">
    <property type="entry name" value="S2P-M50_PDZ_RseP-like"/>
    <property type="match status" value="1"/>
</dbReference>
<reference evidence="13 14" key="1">
    <citation type="journal article" date="2015" name="BMC Genomics">
        <title>Comparative genomics of Fructobacillus spp. and Leuconostoc spp. reveals niche-specific evolution of Fructobacillus spp.</title>
        <authorList>
            <person name="Endo A."/>
            <person name="Tanizawa Y."/>
            <person name="Tanaka N."/>
            <person name="Maeno S."/>
            <person name="Kumar H."/>
            <person name="Shiwa Y."/>
            <person name="Okada S."/>
            <person name="Yoshikawa H."/>
            <person name="Dicks L."/>
            <person name="Nakagawa J."/>
            <person name="Arita M."/>
        </authorList>
    </citation>
    <scope>NUCLEOTIDE SEQUENCE [LARGE SCALE GENOMIC DNA]</scope>
    <source>
        <strain evidence="13 14">DSM 15468</strain>
    </source>
</reference>
<evidence type="ECO:0000256" key="5">
    <source>
        <dbReference type="ARBA" id="ARBA00022692"/>
    </source>
</evidence>
<keyword evidence="5 11" id="KW-0812">Transmembrane</keyword>
<feature type="domain" description="PDZ" evidence="12">
    <location>
        <begin position="206"/>
        <end position="271"/>
    </location>
</feature>
<dbReference type="AlphaFoldDB" id="A0A3F3H5J7"/>
<evidence type="ECO:0000259" key="12">
    <source>
        <dbReference type="PROSITE" id="PS50106"/>
    </source>
</evidence>
<dbReference type="GO" id="GO:0006508">
    <property type="term" value="P:proteolysis"/>
    <property type="evidence" value="ECO:0007669"/>
    <property type="project" value="UniProtKB-KW"/>
</dbReference>
<dbReference type="CDD" id="cd23081">
    <property type="entry name" value="cpPDZ_EcRseP-like"/>
    <property type="match status" value="1"/>
</dbReference>
<dbReference type="EC" id="3.4.24.-" evidence="11"/>
<dbReference type="InterPro" id="IPR004387">
    <property type="entry name" value="Pept_M50_Zn"/>
</dbReference>
<proteinExistence type="inferred from homology"/>
<dbReference type="PANTHER" id="PTHR42837">
    <property type="entry name" value="REGULATOR OF SIGMA-E PROTEASE RSEP"/>
    <property type="match status" value="1"/>
</dbReference>
<dbReference type="Pfam" id="PF17820">
    <property type="entry name" value="PDZ_6"/>
    <property type="match status" value="1"/>
</dbReference>
<dbReference type="SUPFAM" id="SSF50156">
    <property type="entry name" value="PDZ domain-like"/>
    <property type="match status" value="1"/>
</dbReference>
<accession>A0A3F3H5J7</accession>
<keyword evidence="7 11" id="KW-0862">Zinc</keyword>
<evidence type="ECO:0000256" key="3">
    <source>
        <dbReference type="ARBA" id="ARBA00007931"/>
    </source>
</evidence>
<evidence type="ECO:0000256" key="10">
    <source>
        <dbReference type="ARBA" id="ARBA00023136"/>
    </source>
</evidence>
<dbReference type="Proteomes" id="UP000061227">
    <property type="component" value="Unassembled WGS sequence"/>
</dbReference>
<organism evidence="13 14">
    <name type="scientific">Fructobacillus pseudoficulneus</name>
    <dbReference type="NCBI Taxonomy" id="220714"/>
    <lineage>
        <taxon>Bacteria</taxon>
        <taxon>Bacillati</taxon>
        <taxon>Bacillota</taxon>
        <taxon>Bacilli</taxon>
        <taxon>Lactobacillales</taxon>
        <taxon>Lactobacillaceae</taxon>
        <taxon>Fructobacillus</taxon>
    </lineage>
</organism>
<evidence type="ECO:0000256" key="11">
    <source>
        <dbReference type="RuleBase" id="RU362031"/>
    </source>
</evidence>
<evidence type="ECO:0000256" key="9">
    <source>
        <dbReference type="ARBA" id="ARBA00023049"/>
    </source>
</evidence>
<feature type="transmembrane region" description="Helical" evidence="11">
    <location>
        <begin position="388"/>
        <end position="413"/>
    </location>
</feature>